<evidence type="ECO:0000313" key="7">
    <source>
        <dbReference type="EMBL" id="VAV93233.1"/>
    </source>
</evidence>
<feature type="transmembrane region" description="Helical" evidence="6">
    <location>
        <begin position="26"/>
        <end position="45"/>
    </location>
</feature>
<evidence type="ECO:0000256" key="3">
    <source>
        <dbReference type="ARBA" id="ARBA00022692"/>
    </source>
</evidence>
<dbReference type="GO" id="GO:0016020">
    <property type="term" value="C:membrane"/>
    <property type="evidence" value="ECO:0007669"/>
    <property type="project" value="UniProtKB-SubCell"/>
</dbReference>
<keyword evidence="5 6" id="KW-0472">Membrane</keyword>
<evidence type="ECO:0000256" key="2">
    <source>
        <dbReference type="ARBA" id="ARBA00010544"/>
    </source>
</evidence>
<dbReference type="Pfam" id="PF03379">
    <property type="entry name" value="CcmB"/>
    <property type="match status" value="1"/>
</dbReference>
<protein>
    <recommendedName>
        <fullName evidence="8">ABC transporter involved in cytochrome c biogenesis, CcmB subunit</fullName>
    </recommendedName>
</protein>
<dbReference type="GO" id="GO:0017004">
    <property type="term" value="P:cytochrome complex assembly"/>
    <property type="evidence" value="ECO:0007669"/>
    <property type="project" value="InterPro"/>
</dbReference>
<evidence type="ECO:0000256" key="5">
    <source>
        <dbReference type="ARBA" id="ARBA00023136"/>
    </source>
</evidence>
<feature type="transmembrane region" description="Helical" evidence="6">
    <location>
        <begin position="51"/>
        <end position="73"/>
    </location>
</feature>
<reference evidence="7" key="1">
    <citation type="submission" date="2018-06" db="EMBL/GenBank/DDBJ databases">
        <authorList>
            <person name="Zhirakovskaya E."/>
        </authorList>
    </citation>
    <scope>NUCLEOTIDE SEQUENCE</scope>
</reference>
<organism evidence="7">
    <name type="scientific">hydrothermal vent metagenome</name>
    <dbReference type="NCBI Taxonomy" id="652676"/>
    <lineage>
        <taxon>unclassified sequences</taxon>
        <taxon>metagenomes</taxon>
        <taxon>ecological metagenomes</taxon>
    </lineage>
</organism>
<comment type="subcellular location">
    <subcellularLocation>
        <location evidence="1">Membrane</location>
        <topology evidence="1">Multi-pass membrane protein</topology>
    </subcellularLocation>
</comment>
<feature type="transmembrane region" description="Helical" evidence="6">
    <location>
        <begin position="197"/>
        <end position="216"/>
    </location>
</feature>
<evidence type="ECO:0000256" key="4">
    <source>
        <dbReference type="ARBA" id="ARBA00022989"/>
    </source>
</evidence>
<dbReference type="AlphaFoldDB" id="A0A3B0SA89"/>
<evidence type="ECO:0000256" key="6">
    <source>
        <dbReference type="SAM" id="Phobius"/>
    </source>
</evidence>
<feature type="transmembrane region" description="Helical" evidence="6">
    <location>
        <begin position="165"/>
        <end position="185"/>
    </location>
</feature>
<dbReference type="InterPro" id="IPR003544">
    <property type="entry name" value="Cyt_c_biogenesis_CcmB"/>
</dbReference>
<dbReference type="GO" id="GO:0015232">
    <property type="term" value="F:heme transmembrane transporter activity"/>
    <property type="evidence" value="ECO:0007669"/>
    <property type="project" value="InterPro"/>
</dbReference>
<evidence type="ECO:0008006" key="8">
    <source>
        <dbReference type="Google" id="ProtNLM"/>
    </source>
</evidence>
<evidence type="ECO:0000256" key="1">
    <source>
        <dbReference type="ARBA" id="ARBA00004141"/>
    </source>
</evidence>
<comment type="similarity">
    <text evidence="2">Belongs to the CcmB/CycW/HelB family.</text>
</comment>
<sequence length="222" mass="23743">MRTSFWTQATAITKRDLMRERRSGEVLWVTLPFGAIALLLIPIAIGTDRPMLRSIGIGMYWVIVMLFGVLIAVRQAHTESQAQRDVVALTGIDPAAGYVGRVIASFLFLIGFEAVLAIVTVALYDVPLDGWLWMPGVMVLVGAGLSLLGTLAASIVSTGRSASALVPLLVAPLSVPLLIGATQTFEAIRLGRSSLTWTLMMTIVILLLAIAGVLSARTLQES</sequence>
<proteinExistence type="inferred from homology"/>
<keyword evidence="3 6" id="KW-0812">Transmembrane</keyword>
<keyword evidence="4 6" id="KW-1133">Transmembrane helix</keyword>
<feature type="transmembrane region" description="Helical" evidence="6">
    <location>
        <begin position="130"/>
        <end position="153"/>
    </location>
</feature>
<name>A0A3B0SA89_9ZZZZ</name>
<accession>A0A3B0SA89</accession>
<dbReference type="PRINTS" id="PR01414">
    <property type="entry name" value="CCMBBIOGNSIS"/>
</dbReference>
<dbReference type="EMBL" id="UOEI01000096">
    <property type="protein sequence ID" value="VAV93233.1"/>
    <property type="molecule type" value="Genomic_DNA"/>
</dbReference>
<feature type="transmembrane region" description="Helical" evidence="6">
    <location>
        <begin position="102"/>
        <end position="124"/>
    </location>
</feature>
<gene>
    <name evidence="7" type="ORF">MNBD_ACTINO01-1708</name>
</gene>